<dbReference type="InterPro" id="IPR023393">
    <property type="entry name" value="START-like_dom_sf"/>
</dbReference>
<reference evidence="2" key="1">
    <citation type="submission" date="2021-02" db="EMBL/GenBank/DDBJ databases">
        <authorList>
            <person name="Dougan E. K."/>
            <person name="Rhodes N."/>
            <person name="Thang M."/>
            <person name="Chan C."/>
        </authorList>
    </citation>
    <scope>NUCLEOTIDE SEQUENCE</scope>
</reference>
<dbReference type="EMBL" id="CAJNJA010001526">
    <property type="protein sequence ID" value="CAE7159683.1"/>
    <property type="molecule type" value="Genomic_DNA"/>
</dbReference>
<feature type="domain" description="Coenzyme Q-binding protein COQ10 START" evidence="1">
    <location>
        <begin position="84"/>
        <end position="199"/>
    </location>
</feature>
<organism evidence="2 3">
    <name type="scientific">Symbiodinium necroappetens</name>
    <dbReference type="NCBI Taxonomy" id="1628268"/>
    <lineage>
        <taxon>Eukaryota</taxon>
        <taxon>Sar</taxon>
        <taxon>Alveolata</taxon>
        <taxon>Dinophyceae</taxon>
        <taxon>Suessiales</taxon>
        <taxon>Symbiodiniaceae</taxon>
        <taxon>Symbiodinium</taxon>
    </lineage>
</organism>
<evidence type="ECO:0000313" key="2">
    <source>
        <dbReference type="EMBL" id="CAE7159683.1"/>
    </source>
</evidence>
<dbReference type="AlphaFoldDB" id="A0A812IML1"/>
<feature type="non-terminal residue" evidence="2">
    <location>
        <position position="1"/>
    </location>
</feature>
<gene>
    <name evidence="2" type="ORF">SNEC2469_LOCUS355</name>
</gene>
<dbReference type="InterPro" id="IPR047137">
    <property type="entry name" value="ORF3"/>
</dbReference>
<dbReference type="Pfam" id="PF03364">
    <property type="entry name" value="Polyketide_cyc"/>
    <property type="match status" value="1"/>
</dbReference>
<dbReference type="SUPFAM" id="SSF55961">
    <property type="entry name" value="Bet v1-like"/>
    <property type="match status" value="1"/>
</dbReference>
<evidence type="ECO:0000313" key="3">
    <source>
        <dbReference type="Proteomes" id="UP000601435"/>
    </source>
</evidence>
<name>A0A812IML1_9DINO</name>
<dbReference type="Proteomes" id="UP000601435">
    <property type="component" value="Unassembled WGS sequence"/>
</dbReference>
<keyword evidence="3" id="KW-1185">Reference proteome</keyword>
<accession>A0A812IML1</accession>
<dbReference type="PANTHER" id="PTHR33824:SF7">
    <property type="entry name" value="POLYKETIDE CYCLASE_DEHYDRASE AND LIPID TRANSPORT SUPERFAMILY PROTEIN"/>
    <property type="match status" value="1"/>
</dbReference>
<evidence type="ECO:0000259" key="1">
    <source>
        <dbReference type="Pfam" id="PF03364"/>
    </source>
</evidence>
<protein>
    <recommendedName>
        <fullName evidence="1">Coenzyme Q-binding protein COQ10 START domain-containing protein</fullName>
    </recommendedName>
</protein>
<dbReference type="Gene3D" id="3.30.530.20">
    <property type="match status" value="1"/>
</dbReference>
<dbReference type="PANTHER" id="PTHR33824">
    <property type="entry name" value="POLYKETIDE CYCLASE/DEHYDRASE AND LIPID TRANSPORT SUPERFAMILY PROTEIN"/>
    <property type="match status" value="1"/>
</dbReference>
<dbReference type="InterPro" id="IPR005031">
    <property type="entry name" value="COQ10_START"/>
</dbReference>
<dbReference type="OrthoDB" id="433887at2759"/>
<proteinExistence type="predicted"/>
<comment type="caution">
    <text evidence="2">The sequence shown here is derived from an EMBL/GenBank/DDBJ whole genome shotgun (WGS) entry which is preliminary data.</text>
</comment>
<sequence length="205" mass="22535">MVKTAQAARKPLRRPALHVGLVLGVVTGTQLLQSLWCIRSWVPQASQRPPLRPRKALGTESVVRDVANDEHWLSFSSSVDIEGASASEAYDIYAHLPNHPEWSSLLSEVEVHDNTQSSTWSLQALGFSFSWTADITRQVPSKLIAWESTSGMKNAGVAKFQELPPSAGTPACRVTVQMSLRTPSLLRRVFQSRRLSSMAESAIGK</sequence>